<keyword evidence="10 13" id="KW-0503">Monooxygenase</keyword>
<accession>A0AAN7Z573</accession>
<evidence type="ECO:0000256" key="1">
    <source>
        <dbReference type="ARBA" id="ARBA00001971"/>
    </source>
</evidence>
<dbReference type="EMBL" id="JAVFKY010000001">
    <property type="protein sequence ID" value="KAK5584735.1"/>
    <property type="molecule type" value="Genomic_DNA"/>
</dbReference>
<feature type="binding site" description="axial binding residue" evidence="12">
    <location>
        <position position="428"/>
    </location>
    <ligand>
        <name>heme</name>
        <dbReference type="ChEBI" id="CHEBI:30413"/>
    </ligand>
    <ligandPart>
        <name>Fe</name>
        <dbReference type="ChEBI" id="CHEBI:18248"/>
    </ligandPart>
</feature>
<organism evidence="15 16">
    <name type="scientific">Dictyostelium firmibasis</name>
    <dbReference type="NCBI Taxonomy" id="79012"/>
    <lineage>
        <taxon>Eukaryota</taxon>
        <taxon>Amoebozoa</taxon>
        <taxon>Evosea</taxon>
        <taxon>Eumycetozoa</taxon>
        <taxon>Dictyostelia</taxon>
        <taxon>Dictyosteliales</taxon>
        <taxon>Dictyosteliaceae</taxon>
        <taxon>Dictyostelium</taxon>
    </lineage>
</organism>
<dbReference type="PRINTS" id="PR00385">
    <property type="entry name" value="P450"/>
</dbReference>
<dbReference type="PANTHER" id="PTHR24303:SF31">
    <property type="entry name" value="CYTOCHROME P450 307A1-RELATED"/>
    <property type="match status" value="1"/>
</dbReference>
<protein>
    <recommendedName>
        <fullName evidence="17">Cytochrome P450</fullName>
    </recommendedName>
</protein>
<dbReference type="GO" id="GO:0004497">
    <property type="term" value="F:monooxygenase activity"/>
    <property type="evidence" value="ECO:0007669"/>
    <property type="project" value="UniProtKB-KW"/>
</dbReference>
<dbReference type="InterPro" id="IPR036396">
    <property type="entry name" value="Cyt_P450_sf"/>
</dbReference>
<keyword evidence="6 12" id="KW-0479">Metal-binding</keyword>
<evidence type="ECO:0000256" key="2">
    <source>
        <dbReference type="ARBA" id="ARBA00004167"/>
    </source>
</evidence>
<sequence>MIFNILLFIFLFCIVHSGLKKYKKIHDKELKGPFPIPILGNLHQLGKAPHHTLTDMHKLYGDIFRVHFGDVYTVVVSDPNLIREMFIDNHETFMYRPLLPTFKFGSGGYHGLSLSNERWERTRELVQNAMKRASIKKIYNILDDQVYELIKSMKVYQKSCEPFEIHLFAQRFTLSIMFKYIFDEDVSYDEDITKGKISGLVQPMEDIFKSLGSGKLGDFITVAQPFYYQWLKLTDKPFSTVNKFIHKRYLEHLKTIDNNNPRDLMDILINEFSNDKDLIPTILQTCLDMFLAGNDTTAASIIWFTLRMQEHPEIQMKAYNEIKEAVGNRDRVLLSDRPKTPYLNAIIKEGLRLNPVGPFGLPHRSSNDIIIGGGHYFIPKDSQILINYRGLGFNEKYFENPSQYDPSRFLNKNNIDPYMPFGVGPRSCIGQSLAADEQYLAFSNILLNFNLKNIGKPVSDHEEFGLTLKPNKFKVLLESR</sequence>
<dbReference type="FunFam" id="1.10.630.10:FF:000068">
    <property type="entry name" value="Probable cytochrome P450 508A2"/>
    <property type="match status" value="1"/>
</dbReference>
<dbReference type="Pfam" id="PF00067">
    <property type="entry name" value="p450"/>
    <property type="match status" value="1"/>
</dbReference>
<evidence type="ECO:0000256" key="8">
    <source>
        <dbReference type="ARBA" id="ARBA00023002"/>
    </source>
</evidence>
<evidence type="ECO:0000256" key="7">
    <source>
        <dbReference type="ARBA" id="ARBA00022989"/>
    </source>
</evidence>
<dbReference type="PROSITE" id="PS00086">
    <property type="entry name" value="CYTOCHROME_P450"/>
    <property type="match status" value="1"/>
</dbReference>
<evidence type="ECO:0000256" key="9">
    <source>
        <dbReference type="ARBA" id="ARBA00023004"/>
    </source>
</evidence>
<evidence type="ECO:0000256" key="6">
    <source>
        <dbReference type="ARBA" id="ARBA00022723"/>
    </source>
</evidence>
<evidence type="ECO:0000256" key="14">
    <source>
        <dbReference type="SAM" id="SignalP"/>
    </source>
</evidence>
<evidence type="ECO:0000313" key="15">
    <source>
        <dbReference type="EMBL" id="KAK5584735.1"/>
    </source>
</evidence>
<comment type="similarity">
    <text evidence="3 13">Belongs to the cytochrome P450 family.</text>
</comment>
<evidence type="ECO:0000256" key="11">
    <source>
        <dbReference type="ARBA" id="ARBA00023136"/>
    </source>
</evidence>
<dbReference type="InterPro" id="IPR017972">
    <property type="entry name" value="Cyt_P450_CS"/>
</dbReference>
<keyword evidence="8 13" id="KW-0560">Oxidoreductase</keyword>
<dbReference type="GO" id="GO:0005506">
    <property type="term" value="F:iron ion binding"/>
    <property type="evidence" value="ECO:0007669"/>
    <property type="project" value="InterPro"/>
</dbReference>
<dbReference type="Gene3D" id="1.10.630.10">
    <property type="entry name" value="Cytochrome P450"/>
    <property type="match status" value="1"/>
</dbReference>
<evidence type="ECO:0000256" key="12">
    <source>
        <dbReference type="PIRSR" id="PIRSR602401-1"/>
    </source>
</evidence>
<keyword evidence="5" id="KW-0812">Transmembrane</keyword>
<keyword evidence="11" id="KW-0472">Membrane</keyword>
<dbReference type="Proteomes" id="UP001344447">
    <property type="component" value="Unassembled WGS sequence"/>
</dbReference>
<comment type="subcellular location">
    <subcellularLocation>
        <location evidence="2">Membrane</location>
        <topology evidence="2">Single-pass membrane protein</topology>
    </subcellularLocation>
</comment>
<feature type="chain" id="PRO_5042937903" description="Cytochrome P450" evidence="14">
    <location>
        <begin position="18"/>
        <end position="480"/>
    </location>
</feature>
<keyword evidence="9 12" id="KW-0408">Iron</keyword>
<comment type="cofactor">
    <cofactor evidence="1 12">
        <name>heme</name>
        <dbReference type="ChEBI" id="CHEBI:30413"/>
    </cofactor>
</comment>
<gene>
    <name evidence="15" type="ORF">RB653_006352</name>
</gene>
<dbReference type="AlphaFoldDB" id="A0AAN7Z573"/>
<dbReference type="CDD" id="cd20617">
    <property type="entry name" value="CYP1_2-like"/>
    <property type="match status" value="1"/>
</dbReference>
<comment type="caution">
    <text evidence="15">The sequence shown here is derived from an EMBL/GenBank/DDBJ whole genome shotgun (WGS) entry which is preliminary data.</text>
</comment>
<evidence type="ECO:0000256" key="13">
    <source>
        <dbReference type="RuleBase" id="RU000461"/>
    </source>
</evidence>
<keyword evidence="16" id="KW-1185">Reference proteome</keyword>
<evidence type="ECO:0000256" key="5">
    <source>
        <dbReference type="ARBA" id="ARBA00022692"/>
    </source>
</evidence>
<evidence type="ECO:0000256" key="10">
    <source>
        <dbReference type="ARBA" id="ARBA00023033"/>
    </source>
</evidence>
<keyword evidence="4 12" id="KW-0349">Heme</keyword>
<dbReference type="PRINTS" id="PR00463">
    <property type="entry name" value="EP450I"/>
</dbReference>
<dbReference type="SUPFAM" id="SSF48264">
    <property type="entry name" value="Cytochrome P450"/>
    <property type="match status" value="1"/>
</dbReference>
<feature type="signal peptide" evidence="14">
    <location>
        <begin position="1"/>
        <end position="17"/>
    </location>
</feature>
<proteinExistence type="inferred from homology"/>
<dbReference type="PANTHER" id="PTHR24303">
    <property type="entry name" value="HEME-BINDING MONOOXYGENASE FAMILY"/>
    <property type="match status" value="1"/>
</dbReference>
<keyword evidence="14" id="KW-0732">Signal</keyword>
<dbReference type="GO" id="GO:0016705">
    <property type="term" value="F:oxidoreductase activity, acting on paired donors, with incorporation or reduction of molecular oxygen"/>
    <property type="evidence" value="ECO:0007669"/>
    <property type="project" value="InterPro"/>
</dbReference>
<name>A0AAN7Z573_9MYCE</name>
<dbReference type="InterPro" id="IPR002401">
    <property type="entry name" value="Cyt_P450_E_grp-I"/>
</dbReference>
<keyword evidence="7" id="KW-1133">Transmembrane helix</keyword>
<evidence type="ECO:0000313" key="16">
    <source>
        <dbReference type="Proteomes" id="UP001344447"/>
    </source>
</evidence>
<evidence type="ECO:0000256" key="4">
    <source>
        <dbReference type="ARBA" id="ARBA00022617"/>
    </source>
</evidence>
<evidence type="ECO:0000256" key="3">
    <source>
        <dbReference type="ARBA" id="ARBA00010617"/>
    </source>
</evidence>
<dbReference type="InterPro" id="IPR001128">
    <property type="entry name" value="Cyt_P450"/>
</dbReference>
<evidence type="ECO:0008006" key="17">
    <source>
        <dbReference type="Google" id="ProtNLM"/>
    </source>
</evidence>
<dbReference type="GO" id="GO:0016020">
    <property type="term" value="C:membrane"/>
    <property type="evidence" value="ECO:0007669"/>
    <property type="project" value="UniProtKB-SubCell"/>
</dbReference>
<reference evidence="15 16" key="1">
    <citation type="submission" date="2023-11" db="EMBL/GenBank/DDBJ databases">
        <title>Dfirmibasis_genome.</title>
        <authorList>
            <person name="Edelbroek B."/>
            <person name="Kjellin J."/>
            <person name="Jerlstrom-Hultqvist J."/>
            <person name="Soderbom F."/>
        </authorList>
    </citation>
    <scope>NUCLEOTIDE SEQUENCE [LARGE SCALE GENOMIC DNA]</scope>
    <source>
        <strain evidence="15 16">TNS-C-14</strain>
    </source>
</reference>
<dbReference type="GO" id="GO:0020037">
    <property type="term" value="F:heme binding"/>
    <property type="evidence" value="ECO:0007669"/>
    <property type="project" value="InterPro"/>
</dbReference>